<dbReference type="EMBL" id="MU154585">
    <property type="protein sequence ID" value="KAF9493466.1"/>
    <property type="molecule type" value="Genomic_DNA"/>
</dbReference>
<dbReference type="AlphaFoldDB" id="A0A9P5ZTM5"/>
<proteinExistence type="predicted"/>
<keyword evidence="3" id="KW-1185">Reference proteome</keyword>
<feature type="compositionally biased region" description="Basic and acidic residues" evidence="1">
    <location>
        <begin position="41"/>
        <end position="51"/>
    </location>
</feature>
<evidence type="ECO:0000313" key="2">
    <source>
        <dbReference type="EMBL" id="KAF9493466.1"/>
    </source>
</evidence>
<sequence>MSLRFGAVAARTETLVLRASILDSALGTRDVPASLRPRRGGFNEKGRKDDNNSDPAYELFGGRVQCRQRCECGCGFNGGCGFNRGKKTPRRGTK</sequence>
<organism evidence="2 3">
    <name type="scientific">Pleurotus eryngii</name>
    <name type="common">Boletus of the steppes</name>
    <dbReference type="NCBI Taxonomy" id="5323"/>
    <lineage>
        <taxon>Eukaryota</taxon>
        <taxon>Fungi</taxon>
        <taxon>Dikarya</taxon>
        <taxon>Basidiomycota</taxon>
        <taxon>Agaricomycotina</taxon>
        <taxon>Agaricomycetes</taxon>
        <taxon>Agaricomycetidae</taxon>
        <taxon>Agaricales</taxon>
        <taxon>Pleurotineae</taxon>
        <taxon>Pleurotaceae</taxon>
        <taxon>Pleurotus</taxon>
    </lineage>
</organism>
<name>A0A9P5ZTM5_PLEER</name>
<evidence type="ECO:0000256" key="1">
    <source>
        <dbReference type="SAM" id="MobiDB-lite"/>
    </source>
</evidence>
<comment type="caution">
    <text evidence="2">The sequence shown here is derived from an EMBL/GenBank/DDBJ whole genome shotgun (WGS) entry which is preliminary data.</text>
</comment>
<evidence type="ECO:0000313" key="3">
    <source>
        <dbReference type="Proteomes" id="UP000807025"/>
    </source>
</evidence>
<accession>A0A9P5ZTM5</accession>
<protein>
    <submittedName>
        <fullName evidence="2">Uncharacterized protein</fullName>
    </submittedName>
</protein>
<gene>
    <name evidence="2" type="ORF">BDN71DRAFT_1096720</name>
</gene>
<feature type="region of interest" description="Disordered" evidence="1">
    <location>
        <begin position="32"/>
        <end position="55"/>
    </location>
</feature>
<reference evidence="2" key="1">
    <citation type="submission" date="2020-11" db="EMBL/GenBank/DDBJ databases">
        <authorList>
            <consortium name="DOE Joint Genome Institute"/>
            <person name="Ahrendt S."/>
            <person name="Riley R."/>
            <person name="Andreopoulos W."/>
            <person name="Labutti K."/>
            <person name="Pangilinan J."/>
            <person name="Ruiz-Duenas F.J."/>
            <person name="Barrasa J.M."/>
            <person name="Sanchez-Garcia M."/>
            <person name="Camarero S."/>
            <person name="Miyauchi S."/>
            <person name="Serrano A."/>
            <person name="Linde D."/>
            <person name="Babiker R."/>
            <person name="Drula E."/>
            <person name="Ayuso-Fernandez I."/>
            <person name="Pacheco R."/>
            <person name="Padilla G."/>
            <person name="Ferreira P."/>
            <person name="Barriuso J."/>
            <person name="Kellner H."/>
            <person name="Castanera R."/>
            <person name="Alfaro M."/>
            <person name="Ramirez L."/>
            <person name="Pisabarro A.G."/>
            <person name="Kuo A."/>
            <person name="Tritt A."/>
            <person name="Lipzen A."/>
            <person name="He G."/>
            <person name="Yan M."/>
            <person name="Ng V."/>
            <person name="Cullen D."/>
            <person name="Martin F."/>
            <person name="Rosso M.-N."/>
            <person name="Henrissat B."/>
            <person name="Hibbett D."/>
            <person name="Martinez A.T."/>
            <person name="Grigoriev I.V."/>
        </authorList>
    </citation>
    <scope>NUCLEOTIDE SEQUENCE</scope>
    <source>
        <strain evidence="2">ATCC 90797</strain>
    </source>
</reference>
<dbReference type="Proteomes" id="UP000807025">
    <property type="component" value="Unassembled WGS sequence"/>
</dbReference>